<reference evidence="2 3" key="1">
    <citation type="submission" date="2018-01" db="EMBL/GenBank/DDBJ databases">
        <title>Harnessing the power of phylogenomics to disentangle the directionality and signatures of interkingdom host jumping in the parasitic fungal genus Tolypocladium.</title>
        <authorList>
            <person name="Quandt C.A."/>
            <person name="Patterson W."/>
            <person name="Spatafora J.W."/>
        </authorList>
    </citation>
    <scope>NUCLEOTIDE SEQUENCE [LARGE SCALE GENOMIC DNA]</scope>
    <source>
        <strain evidence="2 3">NRBC 100945</strain>
    </source>
</reference>
<evidence type="ECO:0000256" key="1">
    <source>
        <dbReference type="SAM" id="MobiDB-lite"/>
    </source>
</evidence>
<evidence type="ECO:0000313" key="2">
    <source>
        <dbReference type="EMBL" id="POR39191.1"/>
    </source>
</evidence>
<dbReference type="AlphaFoldDB" id="A0A2S4L9X4"/>
<proteinExistence type="predicted"/>
<comment type="caution">
    <text evidence="2">The sequence shown here is derived from an EMBL/GenBank/DDBJ whole genome shotgun (WGS) entry which is preliminary data.</text>
</comment>
<name>A0A2S4L9X4_9HYPO</name>
<gene>
    <name evidence="2" type="ORF">TPAR_00610</name>
</gene>
<feature type="region of interest" description="Disordered" evidence="1">
    <location>
        <begin position="44"/>
        <end position="71"/>
    </location>
</feature>
<dbReference type="Proteomes" id="UP000237481">
    <property type="component" value="Unassembled WGS sequence"/>
</dbReference>
<protein>
    <submittedName>
        <fullName evidence="2">Uncharacterized protein</fullName>
    </submittedName>
</protein>
<feature type="compositionally biased region" description="Basic residues" evidence="1">
    <location>
        <begin position="62"/>
        <end position="71"/>
    </location>
</feature>
<accession>A0A2S4L9X4</accession>
<sequence length="71" mass="7814">MARILLALAISYANKRHRRYVRPGPLQATGALWLQTPNTFGLKAPWVRGPSSKTTPLAGATHHFRPHATEG</sequence>
<organism evidence="2 3">
    <name type="scientific">Tolypocladium paradoxum</name>
    <dbReference type="NCBI Taxonomy" id="94208"/>
    <lineage>
        <taxon>Eukaryota</taxon>
        <taxon>Fungi</taxon>
        <taxon>Dikarya</taxon>
        <taxon>Ascomycota</taxon>
        <taxon>Pezizomycotina</taxon>
        <taxon>Sordariomycetes</taxon>
        <taxon>Hypocreomycetidae</taxon>
        <taxon>Hypocreales</taxon>
        <taxon>Ophiocordycipitaceae</taxon>
        <taxon>Tolypocladium</taxon>
    </lineage>
</organism>
<dbReference type="EMBL" id="PKSG01000062">
    <property type="protein sequence ID" value="POR39191.1"/>
    <property type="molecule type" value="Genomic_DNA"/>
</dbReference>
<evidence type="ECO:0000313" key="3">
    <source>
        <dbReference type="Proteomes" id="UP000237481"/>
    </source>
</evidence>
<keyword evidence="3" id="KW-1185">Reference proteome</keyword>